<name>A0A2P5DXF1_PARAD</name>
<reference evidence="2" key="1">
    <citation type="submission" date="2016-06" db="EMBL/GenBank/DDBJ databases">
        <title>Parallel loss of symbiosis genes in relatives of nitrogen-fixing non-legume Parasponia.</title>
        <authorList>
            <person name="Van Velzen R."/>
            <person name="Holmer R."/>
            <person name="Bu F."/>
            <person name="Rutten L."/>
            <person name="Van Zeijl A."/>
            <person name="Liu W."/>
            <person name="Santuari L."/>
            <person name="Cao Q."/>
            <person name="Sharma T."/>
            <person name="Shen D."/>
            <person name="Roswanjaya Y."/>
            <person name="Wardhani T."/>
            <person name="Kalhor M.S."/>
            <person name="Jansen J."/>
            <person name="Van den Hoogen J."/>
            <person name="Gungor B."/>
            <person name="Hartog M."/>
            <person name="Hontelez J."/>
            <person name="Verver J."/>
            <person name="Yang W.-C."/>
            <person name="Schijlen E."/>
            <person name="Repin R."/>
            <person name="Schilthuizen M."/>
            <person name="Schranz E."/>
            <person name="Heidstra R."/>
            <person name="Miyata K."/>
            <person name="Fedorova E."/>
            <person name="Kohlen W."/>
            <person name="Bisseling T."/>
            <person name="Smit S."/>
            <person name="Geurts R."/>
        </authorList>
    </citation>
    <scope>NUCLEOTIDE SEQUENCE [LARGE SCALE GENOMIC DNA]</scope>
    <source>
        <strain evidence="2">cv. WU1-14</strain>
    </source>
</reference>
<dbReference type="AlphaFoldDB" id="A0A2P5DXF1"/>
<keyword evidence="2" id="KW-1185">Reference proteome</keyword>
<evidence type="ECO:0000313" key="1">
    <source>
        <dbReference type="EMBL" id="PON77965.1"/>
    </source>
</evidence>
<protein>
    <submittedName>
        <fullName evidence="1">Uncharacterized protein</fullName>
    </submittedName>
</protein>
<organism evidence="1 2">
    <name type="scientific">Parasponia andersonii</name>
    <name type="common">Sponia andersonii</name>
    <dbReference type="NCBI Taxonomy" id="3476"/>
    <lineage>
        <taxon>Eukaryota</taxon>
        <taxon>Viridiplantae</taxon>
        <taxon>Streptophyta</taxon>
        <taxon>Embryophyta</taxon>
        <taxon>Tracheophyta</taxon>
        <taxon>Spermatophyta</taxon>
        <taxon>Magnoliopsida</taxon>
        <taxon>eudicotyledons</taxon>
        <taxon>Gunneridae</taxon>
        <taxon>Pentapetalae</taxon>
        <taxon>rosids</taxon>
        <taxon>fabids</taxon>
        <taxon>Rosales</taxon>
        <taxon>Cannabaceae</taxon>
        <taxon>Parasponia</taxon>
    </lineage>
</organism>
<evidence type="ECO:0000313" key="2">
    <source>
        <dbReference type="Proteomes" id="UP000237105"/>
    </source>
</evidence>
<proteinExistence type="predicted"/>
<feature type="non-terminal residue" evidence="1">
    <location>
        <position position="54"/>
    </location>
</feature>
<dbReference type="Proteomes" id="UP000237105">
    <property type="component" value="Unassembled WGS sequence"/>
</dbReference>
<dbReference type="EMBL" id="JXTB01000011">
    <property type="protein sequence ID" value="PON77965.1"/>
    <property type="molecule type" value="Genomic_DNA"/>
</dbReference>
<sequence length="54" mass="5873">MEVVDVGKRQAEWFTIGVSVCLLIGRLANPNCLGLDRNQKPSPPPTLRALIGMP</sequence>
<gene>
    <name evidence="1" type="ORF">PanWU01x14_023190</name>
</gene>
<accession>A0A2P5DXF1</accession>
<comment type="caution">
    <text evidence="1">The sequence shown here is derived from an EMBL/GenBank/DDBJ whole genome shotgun (WGS) entry which is preliminary data.</text>
</comment>